<comment type="subcellular location">
    <subcellularLocation>
        <location evidence="2">Cytoplasm</location>
    </subcellularLocation>
</comment>
<protein>
    <recommendedName>
        <fullName evidence="2">Putative gluconeogenesis factor</fullName>
    </recommendedName>
</protein>
<comment type="function">
    <text evidence="2">Required for morphogenesis under gluconeogenic growth conditions.</text>
</comment>
<dbReference type="Pfam" id="PF01933">
    <property type="entry name" value="CofD"/>
    <property type="match status" value="1"/>
</dbReference>
<sequence length="337" mass="34258">MRTFEELSFPVGPAPAVRPLRVVATGGGTGLPRVLAGLAPGVEPEEGRPVAVTALVTTADDGGSSGELRRRYGIPAVGDARNCLVALAAGSNPLAALFQHRFDGDGPLAGHTVGNVILAALTQQLGDLSRATAAAAELLEARGRVLPAAEGPVELVADLADGRVVRGECALAAARGEVAALRLARPAPAPPEALDAIRDADLVVLGPGSLWSSVLASLLGRGVAGALRTTRATRVLVVNLFTQPGETDGFTAADHVRAVQRQLGDVIDVALVHRPPLPPGLVAALAARGARPVEVDRGAIDALGAVPVVTDLLAAGDLGRHDPQKLARALLGIARAR</sequence>
<dbReference type="Proteomes" id="UP001162891">
    <property type="component" value="Chromosome"/>
</dbReference>
<evidence type="ECO:0000256" key="2">
    <source>
        <dbReference type="HAMAP-Rule" id="MF_00973"/>
    </source>
</evidence>
<keyword evidence="4" id="KW-1185">Reference proteome</keyword>
<gene>
    <name evidence="3" type="ORF">AMOR_50130</name>
</gene>
<dbReference type="RefSeq" id="WP_248355271.1">
    <property type="nucleotide sequence ID" value="NZ_AP025591.1"/>
</dbReference>
<dbReference type="HAMAP" id="MF_00973">
    <property type="entry name" value="Gluconeogen_factor"/>
    <property type="match status" value="1"/>
</dbReference>
<name>A0ABN6MYH8_9BACT</name>
<dbReference type="NCBIfam" id="TIGR01826">
    <property type="entry name" value="CofD_related"/>
    <property type="match status" value="1"/>
</dbReference>
<comment type="similarity">
    <text evidence="2">Belongs to the gluconeogenesis factor family.</text>
</comment>
<organism evidence="3 4">
    <name type="scientific">Anaeromyxobacter oryzae</name>
    <dbReference type="NCBI Taxonomy" id="2918170"/>
    <lineage>
        <taxon>Bacteria</taxon>
        <taxon>Pseudomonadati</taxon>
        <taxon>Myxococcota</taxon>
        <taxon>Myxococcia</taxon>
        <taxon>Myxococcales</taxon>
        <taxon>Cystobacterineae</taxon>
        <taxon>Anaeromyxobacteraceae</taxon>
        <taxon>Anaeromyxobacter</taxon>
    </lineage>
</organism>
<dbReference type="CDD" id="cd07187">
    <property type="entry name" value="YvcK_like"/>
    <property type="match status" value="1"/>
</dbReference>
<dbReference type="SUPFAM" id="SSF142338">
    <property type="entry name" value="CofD-like"/>
    <property type="match status" value="1"/>
</dbReference>
<dbReference type="PANTHER" id="PTHR30135:SF3">
    <property type="entry name" value="GLUCONEOGENESIS FACTOR-RELATED"/>
    <property type="match status" value="1"/>
</dbReference>
<dbReference type="InterPro" id="IPR002882">
    <property type="entry name" value="CofD"/>
</dbReference>
<dbReference type="PANTHER" id="PTHR30135">
    <property type="entry name" value="UNCHARACTERIZED PROTEIN YVCK-RELATED"/>
    <property type="match status" value="1"/>
</dbReference>
<reference evidence="4" key="1">
    <citation type="journal article" date="2022" name="Int. J. Syst. Evol. Microbiol.">
        <title>Anaeromyxobacter oryzae sp. nov., Anaeromyxobacter diazotrophicus sp. nov. and Anaeromyxobacter paludicola sp. nov., isolated from paddy soils.</title>
        <authorList>
            <person name="Itoh H."/>
            <person name="Xu Z."/>
            <person name="Mise K."/>
            <person name="Masuda Y."/>
            <person name="Ushijima N."/>
            <person name="Hayakawa C."/>
            <person name="Shiratori Y."/>
            <person name="Senoo K."/>
        </authorList>
    </citation>
    <scope>NUCLEOTIDE SEQUENCE [LARGE SCALE GENOMIC DNA]</scope>
    <source>
        <strain evidence="4">Red232</strain>
    </source>
</reference>
<dbReference type="InterPro" id="IPR038136">
    <property type="entry name" value="CofD-like_dom_sf"/>
</dbReference>
<proteinExistence type="inferred from homology"/>
<dbReference type="Gene3D" id="3.40.50.10680">
    <property type="entry name" value="CofD-like domains"/>
    <property type="match status" value="1"/>
</dbReference>
<evidence type="ECO:0000313" key="3">
    <source>
        <dbReference type="EMBL" id="BDG06017.1"/>
    </source>
</evidence>
<accession>A0ABN6MYH8</accession>
<dbReference type="EMBL" id="AP025591">
    <property type="protein sequence ID" value="BDG06017.1"/>
    <property type="molecule type" value="Genomic_DNA"/>
</dbReference>
<evidence type="ECO:0000256" key="1">
    <source>
        <dbReference type="ARBA" id="ARBA00022490"/>
    </source>
</evidence>
<evidence type="ECO:0000313" key="4">
    <source>
        <dbReference type="Proteomes" id="UP001162891"/>
    </source>
</evidence>
<dbReference type="InterPro" id="IPR010119">
    <property type="entry name" value="Gluconeogen_factor"/>
</dbReference>
<keyword evidence="1 2" id="KW-0963">Cytoplasm</keyword>